<dbReference type="PANTHER" id="PTHR47582">
    <property type="entry name" value="P450, PUTATIVE (EUROFUNG)-RELATED"/>
    <property type="match status" value="1"/>
</dbReference>
<keyword evidence="8" id="KW-0732">Signal</keyword>
<sequence>MPVTLAIAVSIALLFTLHALGPRVDPREPPLLKPRIPFIGHIVSMMRHQTQFHISLQRSTGRPIATLPMLAGKIYAVWDPYLIASGLRTKSLSTTPHLIDATPRATQVSKPAVDLINSPRGLQLFDHMILHVIPSSLKGGSLQTMTTTALADVASQLTSLAPPSSSSAPVVLPSAWLWIRHLLTAATTRALYGEGNNDNNPFATDPRAEPALWELERHLLQVALDMPGAGGRAGRRAREELVAALAPYYAARRDENAASGIVRARAAAIRDAGMSDNDIARLEIMLPFAALANTVPLLFWLFCHVFSRPDVVERARREVEGLVVTRKGSGGEEEVALQVTASAVEERCPLLISCYRETQRVIVHQVCTRNALEDTVLTDRIGRQYLLKKGGVVQMIIGTSHNMPEYWGDDVDEFKPERFLNYRDGSRKGEDSDDGPGSARAMRAAFQPFGGGIHLCPGRHFAFSEMMAVMATLLLGYEVEPLEGTEWKLPPFATRSVIDAVTKPAKHGEGLGVRIKRRPGWEGVRWRYES</sequence>
<keyword evidence="7" id="KW-0560">Oxidoreductase</keyword>
<feature type="binding site" description="axial binding residue" evidence="6">
    <location>
        <position position="456"/>
    </location>
    <ligand>
        <name>heme</name>
        <dbReference type="ChEBI" id="CHEBI:30413"/>
    </ligand>
    <ligandPart>
        <name>Fe</name>
        <dbReference type="ChEBI" id="CHEBI:18248"/>
    </ligandPart>
</feature>
<dbReference type="InterPro" id="IPR001128">
    <property type="entry name" value="Cyt_P450"/>
</dbReference>
<reference evidence="9" key="1">
    <citation type="journal article" date="2023" name="Mol. Phylogenet. Evol.">
        <title>Genome-scale phylogeny and comparative genomics of the fungal order Sordariales.</title>
        <authorList>
            <person name="Hensen N."/>
            <person name="Bonometti L."/>
            <person name="Westerberg I."/>
            <person name="Brannstrom I.O."/>
            <person name="Guillou S."/>
            <person name="Cros-Aarteil S."/>
            <person name="Calhoun S."/>
            <person name="Haridas S."/>
            <person name="Kuo A."/>
            <person name="Mondo S."/>
            <person name="Pangilinan J."/>
            <person name="Riley R."/>
            <person name="LaButti K."/>
            <person name="Andreopoulos B."/>
            <person name="Lipzen A."/>
            <person name="Chen C."/>
            <person name="Yan M."/>
            <person name="Daum C."/>
            <person name="Ng V."/>
            <person name="Clum A."/>
            <person name="Steindorff A."/>
            <person name="Ohm R.A."/>
            <person name="Martin F."/>
            <person name="Silar P."/>
            <person name="Natvig D.O."/>
            <person name="Lalanne C."/>
            <person name="Gautier V."/>
            <person name="Ament-Velasquez S.L."/>
            <person name="Kruys A."/>
            <person name="Hutchinson M.I."/>
            <person name="Powell A.J."/>
            <person name="Barry K."/>
            <person name="Miller A.N."/>
            <person name="Grigoriev I.V."/>
            <person name="Debuchy R."/>
            <person name="Gladieux P."/>
            <person name="Hiltunen Thoren M."/>
            <person name="Johannesson H."/>
        </authorList>
    </citation>
    <scope>NUCLEOTIDE SEQUENCE</scope>
    <source>
        <strain evidence="9">CBS 359.72</strain>
    </source>
</reference>
<accession>A0AAN7CLH7</accession>
<dbReference type="Proteomes" id="UP001303647">
    <property type="component" value="Unassembled WGS sequence"/>
</dbReference>
<comment type="similarity">
    <text evidence="2 7">Belongs to the cytochrome P450 family.</text>
</comment>
<dbReference type="InterPro" id="IPR036396">
    <property type="entry name" value="Cyt_P450_sf"/>
</dbReference>
<evidence type="ECO:0000256" key="7">
    <source>
        <dbReference type="RuleBase" id="RU000461"/>
    </source>
</evidence>
<organism evidence="9 10">
    <name type="scientific">Corynascus novoguineensis</name>
    <dbReference type="NCBI Taxonomy" id="1126955"/>
    <lineage>
        <taxon>Eukaryota</taxon>
        <taxon>Fungi</taxon>
        <taxon>Dikarya</taxon>
        <taxon>Ascomycota</taxon>
        <taxon>Pezizomycotina</taxon>
        <taxon>Sordariomycetes</taxon>
        <taxon>Sordariomycetidae</taxon>
        <taxon>Sordariales</taxon>
        <taxon>Chaetomiaceae</taxon>
        <taxon>Corynascus</taxon>
    </lineage>
</organism>
<dbReference type="GO" id="GO:0004497">
    <property type="term" value="F:monooxygenase activity"/>
    <property type="evidence" value="ECO:0007669"/>
    <property type="project" value="UniProtKB-KW"/>
</dbReference>
<keyword evidence="5 7" id="KW-0503">Monooxygenase</keyword>
<dbReference type="GO" id="GO:0016705">
    <property type="term" value="F:oxidoreductase activity, acting on paired donors, with incorporation or reduction of molecular oxygen"/>
    <property type="evidence" value="ECO:0007669"/>
    <property type="project" value="InterPro"/>
</dbReference>
<evidence type="ECO:0000313" key="9">
    <source>
        <dbReference type="EMBL" id="KAK4244311.1"/>
    </source>
</evidence>
<comment type="cofactor">
    <cofactor evidence="1 6">
        <name>heme</name>
        <dbReference type="ChEBI" id="CHEBI:30413"/>
    </cofactor>
</comment>
<comment type="caution">
    <text evidence="9">The sequence shown here is derived from an EMBL/GenBank/DDBJ whole genome shotgun (WGS) entry which is preliminary data.</text>
</comment>
<keyword evidence="4 6" id="KW-0408">Iron</keyword>
<evidence type="ECO:0000256" key="1">
    <source>
        <dbReference type="ARBA" id="ARBA00001971"/>
    </source>
</evidence>
<keyword evidence="10" id="KW-1185">Reference proteome</keyword>
<keyword evidence="6 7" id="KW-0349">Heme</keyword>
<dbReference type="PROSITE" id="PS00086">
    <property type="entry name" value="CYTOCHROME_P450"/>
    <property type="match status" value="1"/>
</dbReference>
<name>A0AAN7CLH7_9PEZI</name>
<evidence type="ECO:0000256" key="8">
    <source>
        <dbReference type="SAM" id="SignalP"/>
    </source>
</evidence>
<feature type="chain" id="PRO_5042867281" evidence="8">
    <location>
        <begin position="20"/>
        <end position="530"/>
    </location>
</feature>
<dbReference type="InterPro" id="IPR017972">
    <property type="entry name" value="Cyt_P450_CS"/>
</dbReference>
<protein>
    <submittedName>
        <fullName evidence="9">Cytochrome P450</fullName>
    </submittedName>
</protein>
<evidence type="ECO:0000313" key="10">
    <source>
        <dbReference type="Proteomes" id="UP001303647"/>
    </source>
</evidence>
<dbReference type="PANTHER" id="PTHR47582:SF1">
    <property type="entry name" value="P450, PUTATIVE (EUROFUNG)-RELATED"/>
    <property type="match status" value="1"/>
</dbReference>
<proteinExistence type="inferred from homology"/>
<dbReference type="Gene3D" id="1.10.630.10">
    <property type="entry name" value="Cytochrome P450"/>
    <property type="match status" value="1"/>
</dbReference>
<evidence type="ECO:0000256" key="3">
    <source>
        <dbReference type="ARBA" id="ARBA00022723"/>
    </source>
</evidence>
<dbReference type="GO" id="GO:0020037">
    <property type="term" value="F:heme binding"/>
    <property type="evidence" value="ECO:0007669"/>
    <property type="project" value="InterPro"/>
</dbReference>
<dbReference type="GO" id="GO:0005506">
    <property type="term" value="F:iron ion binding"/>
    <property type="evidence" value="ECO:0007669"/>
    <property type="project" value="InterPro"/>
</dbReference>
<dbReference type="InterPro" id="IPR053007">
    <property type="entry name" value="CYP450_monoxygenase_sec-met"/>
</dbReference>
<evidence type="ECO:0000256" key="5">
    <source>
        <dbReference type="ARBA" id="ARBA00023033"/>
    </source>
</evidence>
<evidence type="ECO:0000256" key="6">
    <source>
        <dbReference type="PIRSR" id="PIRSR602403-1"/>
    </source>
</evidence>
<gene>
    <name evidence="9" type="ORF">C7999DRAFT_43994</name>
</gene>
<keyword evidence="3 6" id="KW-0479">Metal-binding</keyword>
<dbReference type="InterPro" id="IPR002403">
    <property type="entry name" value="Cyt_P450_E_grp-IV"/>
</dbReference>
<evidence type="ECO:0000256" key="4">
    <source>
        <dbReference type="ARBA" id="ARBA00023004"/>
    </source>
</evidence>
<reference evidence="9" key="2">
    <citation type="submission" date="2023-05" db="EMBL/GenBank/DDBJ databases">
        <authorList>
            <consortium name="Lawrence Berkeley National Laboratory"/>
            <person name="Steindorff A."/>
            <person name="Hensen N."/>
            <person name="Bonometti L."/>
            <person name="Westerberg I."/>
            <person name="Brannstrom I.O."/>
            <person name="Guillou S."/>
            <person name="Cros-Aarteil S."/>
            <person name="Calhoun S."/>
            <person name="Haridas S."/>
            <person name="Kuo A."/>
            <person name="Mondo S."/>
            <person name="Pangilinan J."/>
            <person name="Riley R."/>
            <person name="Labutti K."/>
            <person name="Andreopoulos B."/>
            <person name="Lipzen A."/>
            <person name="Chen C."/>
            <person name="Yanf M."/>
            <person name="Daum C."/>
            <person name="Ng V."/>
            <person name="Clum A."/>
            <person name="Ohm R."/>
            <person name="Martin F."/>
            <person name="Silar P."/>
            <person name="Natvig D."/>
            <person name="Lalanne C."/>
            <person name="Gautier V."/>
            <person name="Ament-Velasquez S.L."/>
            <person name="Kruys A."/>
            <person name="Hutchinson M.I."/>
            <person name="Powell A.J."/>
            <person name="Barry K."/>
            <person name="Miller A.N."/>
            <person name="Grigoriev I.V."/>
            <person name="Debuchy R."/>
            <person name="Gladieux P."/>
            <person name="Thoren M.H."/>
            <person name="Johannesson H."/>
        </authorList>
    </citation>
    <scope>NUCLEOTIDE SEQUENCE</scope>
    <source>
        <strain evidence="9">CBS 359.72</strain>
    </source>
</reference>
<evidence type="ECO:0000256" key="2">
    <source>
        <dbReference type="ARBA" id="ARBA00010617"/>
    </source>
</evidence>
<dbReference type="EMBL" id="MU857745">
    <property type="protein sequence ID" value="KAK4244311.1"/>
    <property type="molecule type" value="Genomic_DNA"/>
</dbReference>
<feature type="signal peptide" evidence="8">
    <location>
        <begin position="1"/>
        <end position="19"/>
    </location>
</feature>
<dbReference type="CDD" id="cd11040">
    <property type="entry name" value="CYP7_CYP8-like"/>
    <property type="match status" value="1"/>
</dbReference>
<dbReference type="AlphaFoldDB" id="A0AAN7CLH7"/>
<dbReference type="SUPFAM" id="SSF48264">
    <property type="entry name" value="Cytochrome P450"/>
    <property type="match status" value="1"/>
</dbReference>
<dbReference type="Pfam" id="PF00067">
    <property type="entry name" value="p450"/>
    <property type="match status" value="1"/>
</dbReference>
<dbReference type="PRINTS" id="PR00465">
    <property type="entry name" value="EP450IV"/>
</dbReference>